<feature type="compositionally biased region" description="Basic and acidic residues" evidence="1">
    <location>
        <begin position="1"/>
        <end position="10"/>
    </location>
</feature>
<dbReference type="Gene3D" id="3.40.50.1820">
    <property type="entry name" value="alpha/beta hydrolase"/>
    <property type="match status" value="1"/>
</dbReference>
<feature type="region of interest" description="Disordered" evidence="1">
    <location>
        <begin position="335"/>
        <end position="371"/>
    </location>
</feature>
<evidence type="ECO:0000313" key="3">
    <source>
        <dbReference type="Proteomes" id="UP000182690"/>
    </source>
</evidence>
<name>A0A1H0YQR9_9MICO</name>
<dbReference type="STRING" id="1079994.SAMN04488565_1104"/>
<dbReference type="EMBL" id="FNKB01000001">
    <property type="protein sequence ID" value="SDQ17460.1"/>
    <property type="molecule type" value="Genomic_DNA"/>
</dbReference>
<feature type="region of interest" description="Disordered" evidence="1">
    <location>
        <begin position="55"/>
        <end position="95"/>
    </location>
</feature>
<evidence type="ECO:0008006" key="4">
    <source>
        <dbReference type="Google" id="ProtNLM"/>
    </source>
</evidence>
<dbReference type="SUPFAM" id="SSF53474">
    <property type="entry name" value="alpha/beta-Hydrolases"/>
    <property type="match status" value="1"/>
</dbReference>
<dbReference type="InterPro" id="IPR029058">
    <property type="entry name" value="AB_hydrolase_fold"/>
</dbReference>
<sequence length="371" mass="39176">MGGEETTERVCRHHNGGIPPRTGARTGGVLRGRVAIVLRHPACDARASAIPSLTSTITPGGAAPSGRARHRAAESSGDTTNARAATPESADAAQLHAGPRRGGLLRRLGWWIADYAYALRWQARALWDRSGPRDFLSGSGCPVVVIPGVYEPWRFMLPLIRRLHRDGHPVHVLDPLRNNRVPVVEGARIVDDYLAAAGLADVVLLAHSKGGLIGKHVMAFGRQAERVRGMVAVAAPFGGSRYARYLLGRTLRAFSPVDPTIVLLAEAPDANSRIVSVYARFDPHIPEGSELAGARNVPVDTGGHFRILANVKTVAAVREAADHGWGAPGCSAPGGTCGGADEQQCRSVRGEPRGAQRADGAGGGAPRDPSR</sequence>
<accession>A0A1H0YQR9</accession>
<gene>
    <name evidence="2" type="ORF">SAMN04488565_1104</name>
</gene>
<reference evidence="2 3" key="1">
    <citation type="submission" date="2016-10" db="EMBL/GenBank/DDBJ databases">
        <authorList>
            <person name="de Groot N.N."/>
        </authorList>
    </citation>
    <scope>NUCLEOTIDE SEQUENCE [LARGE SCALE GENOMIC DNA]</scope>
    <source>
        <strain evidence="2 3">DSM 22788</strain>
    </source>
</reference>
<dbReference type="AlphaFoldDB" id="A0A1H0YQR9"/>
<evidence type="ECO:0000256" key="1">
    <source>
        <dbReference type="SAM" id="MobiDB-lite"/>
    </source>
</evidence>
<evidence type="ECO:0000313" key="2">
    <source>
        <dbReference type="EMBL" id="SDQ17460.1"/>
    </source>
</evidence>
<proteinExistence type="predicted"/>
<dbReference type="eggNOG" id="COG1075">
    <property type="taxonomic scope" value="Bacteria"/>
</dbReference>
<dbReference type="Proteomes" id="UP000182690">
    <property type="component" value="Unassembled WGS sequence"/>
</dbReference>
<organism evidence="2 3">
    <name type="scientific">Leucobacter chromiiresistens</name>
    <dbReference type="NCBI Taxonomy" id="1079994"/>
    <lineage>
        <taxon>Bacteria</taxon>
        <taxon>Bacillati</taxon>
        <taxon>Actinomycetota</taxon>
        <taxon>Actinomycetes</taxon>
        <taxon>Micrococcales</taxon>
        <taxon>Microbacteriaceae</taxon>
        <taxon>Leucobacter</taxon>
    </lineage>
</organism>
<feature type="region of interest" description="Disordered" evidence="1">
    <location>
        <begin position="1"/>
        <end position="26"/>
    </location>
</feature>
<protein>
    <recommendedName>
        <fullName evidence="4">Alpha/beta hydrolase</fullName>
    </recommendedName>
</protein>